<dbReference type="EMBL" id="KV010692">
    <property type="protein sequence ID" value="KZV27063.1"/>
    <property type="molecule type" value="Genomic_DNA"/>
</dbReference>
<evidence type="ECO:0000313" key="2">
    <source>
        <dbReference type="EMBL" id="KZV27063.1"/>
    </source>
</evidence>
<protein>
    <submittedName>
        <fullName evidence="2">Uncharacterized protein</fullName>
    </submittedName>
</protein>
<feature type="compositionally biased region" description="Polar residues" evidence="1">
    <location>
        <begin position="115"/>
        <end position="124"/>
    </location>
</feature>
<dbReference type="Proteomes" id="UP000250235">
    <property type="component" value="Unassembled WGS sequence"/>
</dbReference>
<feature type="compositionally biased region" description="Acidic residues" evidence="1">
    <location>
        <begin position="130"/>
        <end position="140"/>
    </location>
</feature>
<organism evidence="2 3">
    <name type="scientific">Dorcoceras hygrometricum</name>
    <dbReference type="NCBI Taxonomy" id="472368"/>
    <lineage>
        <taxon>Eukaryota</taxon>
        <taxon>Viridiplantae</taxon>
        <taxon>Streptophyta</taxon>
        <taxon>Embryophyta</taxon>
        <taxon>Tracheophyta</taxon>
        <taxon>Spermatophyta</taxon>
        <taxon>Magnoliopsida</taxon>
        <taxon>eudicotyledons</taxon>
        <taxon>Gunneridae</taxon>
        <taxon>Pentapetalae</taxon>
        <taxon>asterids</taxon>
        <taxon>lamiids</taxon>
        <taxon>Lamiales</taxon>
        <taxon>Gesneriaceae</taxon>
        <taxon>Didymocarpoideae</taxon>
        <taxon>Trichosporeae</taxon>
        <taxon>Loxocarpinae</taxon>
        <taxon>Dorcoceras</taxon>
    </lineage>
</organism>
<evidence type="ECO:0000313" key="3">
    <source>
        <dbReference type="Proteomes" id="UP000250235"/>
    </source>
</evidence>
<reference evidence="2 3" key="1">
    <citation type="journal article" date="2015" name="Proc. Natl. Acad. Sci. U.S.A.">
        <title>The resurrection genome of Boea hygrometrica: A blueprint for survival of dehydration.</title>
        <authorList>
            <person name="Xiao L."/>
            <person name="Yang G."/>
            <person name="Zhang L."/>
            <person name="Yang X."/>
            <person name="Zhao S."/>
            <person name="Ji Z."/>
            <person name="Zhou Q."/>
            <person name="Hu M."/>
            <person name="Wang Y."/>
            <person name="Chen M."/>
            <person name="Xu Y."/>
            <person name="Jin H."/>
            <person name="Xiao X."/>
            <person name="Hu G."/>
            <person name="Bao F."/>
            <person name="Hu Y."/>
            <person name="Wan P."/>
            <person name="Li L."/>
            <person name="Deng X."/>
            <person name="Kuang T."/>
            <person name="Xiang C."/>
            <person name="Zhu J.K."/>
            <person name="Oliver M.J."/>
            <person name="He Y."/>
        </authorList>
    </citation>
    <scope>NUCLEOTIDE SEQUENCE [LARGE SCALE GENOMIC DNA]</scope>
    <source>
        <strain evidence="3">cv. XS01</strain>
    </source>
</reference>
<gene>
    <name evidence="2" type="ORF">F511_23959</name>
</gene>
<feature type="compositionally biased region" description="Basic and acidic residues" evidence="1">
    <location>
        <begin position="141"/>
        <end position="151"/>
    </location>
</feature>
<accession>A0A2Z7B011</accession>
<evidence type="ECO:0000256" key="1">
    <source>
        <dbReference type="SAM" id="MobiDB-lite"/>
    </source>
</evidence>
<proteinExistence type="predicted"/>
<feature type="region of interest" description="Disordered" evidence="1">
    <location>
        <begin position="109"/>
        <end position="159"/>
    </location>
</feature>
<sequence>MVKRLATSPHDPLGITDSACKNQLVMVSVQYGPLNTNIPIRTTSIGKSRVARDPITMHTSRRSNSDIAYVTRQTSWSYDICEKLDLTDISTSWLATSWKWGKAGASKQLEEQERTAQAQLQTKSGADAEVSPEDQLEDENKEAGEEKERALQELMKQPT</sequence>
<name>A0A2Z7B011_9LAMI</name>
<dbReference type="AlphaFoldDB" id="A0A2Z7B011"/>
<keyword evidence="3" id="KW-1185">Reference proteome</keyword>